<dbReference type="PANTHER" id="PTHR12146:SF0">
    <property type="entry name" value="RIBOSOMAL PROTEIN S10"/>
    <property type="match status" value="1"/>
</dbReference>
<evidence type="ECO:0000313" key="8">
    <source>
        <dbReference type="EMBL" id="TIB17424.1"/>
    </source>
</evidence>
<dbReference type="InterPro" id="IPR005326">
    <property type="entry name" value="Plectin_eS10_N"/>
</dbReference>
<feature type="compositionally biased region" description="Basic and acidic residues" evidence="6">
    <location>
        <begin position="597"/>
        <end position="615"/>
    </location>
</feature>
<evidence type="ECO:0000259" key="7">
    <source>
        <dbReference type="PROSITE" id="PS50191"/>
    </source>
</evidence>
<dbReference type="PROSITE" id="PS50191">
    <property type="entry name" value="CRAL_TRIO"/>
    <property type="match status" value="1"/>
</dbReference>
<sequence length="633" mass="72218">MMTTQAQEYFENKEAVQALQSELLGRCVDELEGELSETEMEMEMDDVRERSATFLRDKGSIFRFLKKAHYDGDAAYKAIKEHLRIRLQSNLDRLELPSLLSLISGGVVGEGDRESAEDEQLDASPPPVAYFLKDATDRLGRLVLVVTLSQVVPRQTYGTHDDDAFDEIKESVLYIWEVGRRLMQAQNGRGRENEREPCVEFLTVVDATHASMANIHYDIVRFFADIISVHFPNTSKQIVIVNSKLWTNALWRMAKPLLPRKIVDRISFVGRDRMGELLEMDSLPTYLGGERRYDRISDYATTSAPAEVHFTAAKRSTSSSTPWYTPKQTPDSSYTNLSVMNHTQSFQLQIKRGRRMNDNSSQPFVPSDLTSYSEQISAWHKERMGVGVKSESETPSRSLHSSAIASAVSTPRNTLDRYSYLNPRYGYRTIYSISRRTGKLSVQSKPRMWDLVVTLLHLALKRYGKRIKLVLMVAGVLLRHKMGLYVVTHTTQQNRRAILENLFKEGVIVAQKDYEIKHDELNVPNLEVIKLMQSLTSKGFVKTQFSWQWFYYTLTPEGLDYLREFLHLPSEIVPNTHRKAARPARPAQVRQQGEAFKGGRDDRDSYRRADAKEGADAGFRPRFGGVGRGAPRA</sequence>
<keyword evidence="3" id="KW-0963">Cytoplasm</keyword>
<name>A0A4T0ID05_WALIC</name>
<feature type="compositionally biased region" description="Gly residues" evidence="6">
    <location>
        <begin position="624"/>
        <end position="633"/>
    </location>
</feature>
<dbReference type="Pfam" id="PF03501">
    <property type="entry name" value="S10_plectin"/>
    <property type="match status" value="1"/>
</dbReference>
<dbReference type="Gene3D" id="1.10.10.10">
    <property type="entry name" value="Winged helix-like DNA-binding domain superfamily/Winged helix DNA-binding domain"/>
    <property type="match status" value="1"/>
</dbReference>
<dbReference type="Proteomes" id="UP000306954">
    <property type="component" value="Unassembled WGS sequence"/>
</dbReference>
<keyword evidence="4" id="KW-0689">Ribosomal protein</keyword>
<comment type="caution">
    <text evidence="8">The sequence shown here is derived from an EMBL/GenBank/DDBJ whole genome shotgun (WGS) entry which is preliminary data.</text>
</comment>
<dbReference type="SMART" id="SM00516">
    <property type="entry name" value="SEC14"/>
    <property type="match status" value="1"/>
</dbReference>
<evidence type="ECO:0000256" key="3">
    <source>
        <dbReference type="ARBA" id="ARBA00022490"/>
    </source>
</evidence>
<accession>A0A4T0ID05</accession>
<feature type="region of interest" description="Disordered" evidence="6">
    <location>
        <begin position="577"/>
        <end position="633"/>
    </location>
</feature>
<evidence type="ECO:0000256" key="6">
    <source>
        <dbReference type="SAM" id="MobiDB-lite"/>
    </source>
</evidence>
<dbReference type="SUPFAM" id="SSF52087">
    <property type="entry name" value="CRAL/TRIO domain"/>
    <property type="match status" value="1"/>
</dbReference>
<dbReference type="GO" id="GO:0003735">
    <property type="term" value="F:structural constituent of ribosome"/>
    <property type="evidence" value="ECO:0007669"/>
    <property type="project" value="TreeGrafter"/>
</dbReference>
<dbReference type="InterPro" id="IPR036865">
    <property type="entry name" value="CRAL-TRIO_dom_sf"/>
</dbReference>
<dbReference type="AlphaFoldDB" id="A0A4T0ID05"/>
<dbReference type="CDD" id="cd00170">
    <property type="entry name" value="SEC14"/>
    <property type="match status" value="1"/>
</dbReference>
<keyword evidence="5" id="KW-0687">Ribonucleoprotein</keyword>
<organism evidence="8 9">
    <name type="scientific">Wallemia ichthyophaga</name>
    <dbReference type="NCBI Taxonomy" id="245174"/>
    <lineage>
        <taxon>Eukaryota</taxon>
        <taxon>Fungi</taxon>
        <taxon>Dikarya</taxon>
        <taxon>Basidiomycota</taxon>
        <taxon>Wallemiomycotina</taxon>
        <taxon>Wallemiomycetes</taxon>
        <taxon>Wallemiales</taxon>
        <taxon>Wallemiaceae</taxon>
        <taxon>Wallemia</taxon>
    </lineage>
</organism>
<dbReference type="GO" id="GO:0003723">
    <property type="term" value="F:RNA binding"/>
    <property type="evidence" value="ECO:0007669"/>
    <property type="project" value="TreeGrafter"/>
</dbReference>
<evidence type="ECO:0000256" key="4">
    <source>
        <dbReference type="ARBA" id="ARBA00022980"/>
    </source>
</evidence>
<reference evidence="8 9" key="1">
    <citation type="submission" date="2019-03" db="EMBL/GenBank/DDBJ databases">
        <title>Sequencing 23 genomes of Wallemia ichthyophaga.</title>
        <authorList>
            <person name="Gostincar C."/>
        </authorList>
    </citation>
    <scope>NUCLEOTIDE SEQUENCE [LARGE SCALE GENOMIC DNA]</scope>
    <source>
        <strain evidence="8 9">EXF-8621</strain>
    </source>
</reference>
<dbReference type="InterPro" id="IPR037447">
    <property type="entry name" value="Ribosomal_eS10"/>
</dbReference>
<evidence type="ECO:0000313" key="9">
    <source>
        <dbReference type="Proteomes" id="UP000306954"/>
    </source>
</evidence>
<dbReference type="Gene3D" id="3.40.525.10">
    <property type="entry name" value="CRAL-TRIO lipid binding domain"/>
    <property type="match status" value="1"/>
</dbReference>
<comment type="subcellular location">
    <subcellularLocation>
        <location evidence="1">Cytoplasm</location>
    </subcellularLocation>
</comment>
<dbReference type="GO" id="GO:0022627">
    <property type="term" value="C:cytosolic small ribosomal subunit"/>
    <property type="evidence" value="ECO:0007669"/>
    <property type="project" value="TreeGrafter"/>
</dbReference>
<evidence type="ECO:0000256" key="2">
    <source>
        <dbReference type="ARBA" id="ARBA00007278"/>
    </source>
</evidence>
<feature type="compositionally biased region" description="Low complexity" evidence="6">
    <location>
        <begin position="583"/>
        <end position="592"/>
    </location>
</feature>
<dbReference type="PANTHER" id="PTHR12146">
    <property type="entry name" value="40S RIBOSOMAL PROTEIN S10"/>
    <property type="match status" value="1"/>
</dbReference>
<dbReference type="Pfam" id="PF00650">
    <property type="entry name" value="CRAL_TRIO"/>
    <property type="match status" value="1"/>
</dbReference>
<dbReference type="FunFam" id="1.10.10.10:FF:000025">
    <property type="entry name" value="40S ribosomal protein S10"/>
    <property type="match status" value="1"/>
</dbReference>
<protein>
    <recommendedName>
        <fullName evidence="7">CRAL-TRIO domain-containing protein</fullName>
    </recommendedName>
</protein>
<comment type="similarity">
    <text evidence="2">Belongs to the eukaryotic ribosomal protein eS10 family.</text>
</comment>
<gene>
    <name evidence="8" type="ORF">E3P90_00150</name>
</gene>
<evidence type="ECO:0000256" key="1">
    <source>
        <dbReference type="ARBA" id="ARBA00004496"/>
    </source>
</evidence>
<proteinExistence type="inferred from homology"/>
<dbReference type="EMBL" id="SPOF01000001">
    <property type="protein sequence ID" value="TIB17424.1"/>
    <property type="molecule type" value="Genomic_DNA"/>
</dbReference>
<dbReference type="InterPro" id="IPR001251">
    <property type="entry name" value="CRAL-TRIO_dom"/>
</dbReference>
<feature type="domain" description="CRAL-TRIO" evidence="7">
    <location>
        <begin position="118"/>
        <end position="295"/>
    </location>
</feature>
<evidence type="ECO:0000256" key="5">
    <source>
        <dbReference type="ARBA" id="ARBA00023274"/>
    </source>
</evidence>
<dbReference type="InterPro" id="IPR036388">
    <property type="entry name" value="WH-like_DNA-bd_sf"/>
</dbReference>